<keyword evidence="4" id="KW-1185">Reference proteome</keyword>
<gene>
    <name evidence="2" type="ORF">I302_02289</name>
    <name evidence="3" type="ORF">I302_103588</name>
</gene>
<accession>A0A1B9G8V9</accession>
<evidence type="ECO:0000313" key="2">
    <source>
        <dbReference type="EMBL" id="OCF27447.1"/>
    </source>
</evidence>
<feature type="region of interest" description="Disordered" evidence="1">
    <location>
        <begin position="1"/>
        <end position="22"/>
    </location>
</feature>
<reference evidence="3" key="4">
    <citation type="submission" date="2024-02" db="EMBL/GenBank/DDBJ databases">
        <title>Comparative genomics of Cryptococcus and Kwoniella reveals pathogenesis evolution and contrasting modes of karyotype evolution via chromosome fusion or intercentromeric recombination.</title>
        <authorList>
            <person name="Coelho M.A."/>
            <person name="David-Palma M."/>
            <person name="Shea T."/>
            <person name="Bowers K."/>
            <person name="McGinley-Smith S."/>
            <person name="Mohammad A.W."/>
            <person name="Gnirke A."/>
            <person name="Yurkov A.M."/>
            <person name="Nowrousian M."/>
            <person name="Sun S."/>
            <person name="Cuomo C.A."/>
            <person name="Heitman J."/>
        </authorList>
    </citation>
    <scope>NUCLEOTIDE SEQUENCE</scope>
    <source>
        <strain evidence="3">CBS 10118</strain>
    </source>
</reference>
<feature type="region of interest" description="Disordered" evidence="1">
    <location>
        <begin position="163"/>
        <end position="188"/>
    </location>
</feature>
<dbReference type="RefSeq" id="XP_019048517.1">
    <property type="nucleotide sequence ID" value="XM_019188955.1"/>
</dbReference>
<protein>
    <submittedName>
        <fullName evidence="2">Uncharacterized protein</fullName>
    </submittedName>
</protein>
<reference evidence="3" key="2">
    <citation type="submission" date="2013-07" db="EMBL/GenBank/DDBJ databases">
        <authorList>
            <consortium name="The Broad Institute Genome Sequencing Platform"/>
            <person name="Cuomo C."/>
            <person name="Litvintseva A."/>
            <person name="Chen Y."/>
            <person name="Heitman J."/>
            <person name="Sun S."/>
            <person name="Springer D."/>
            <person name="Dromer F."/>
            <person name="Young S.K."/>
            <person name="Zeng Q."/>
            <person name="Gargeya S."/>
            <person name="Fitzgerald M."/>
            <person name="Abouelleil A."/>
            <person name="Alvarado L."/>
            <person name="Berlin A.M."/>
            <person name="Chapman S.B."/>
            <person name="Dewar J."/>
            <person name="Goldberg J."/>
            <person name="Griggs A."/>
            <person name="Gujja S."/>
            <person name="Hansen M."/>
            <person name="Howarth C."/>
            <person name="Imamovic A."/>
            <person name="Larimer J."/>
            <person name="McCowan C."/>
            <person name="Murphy C."/>
            <person name="Pearson M."/>
            <person name="Priest M."/>
            <person name="Roberts A."/>
            <person name="Saif S."/>
            <person name="Shea T."/>
            <person name="Sykes S."/>
            <person name="Wortman J."/>
            <person name="Nusbaum C."/>
            <person name="Birren B."/>
        </authorList>
    </citation>
    <scope>NUCLEOTIDE SEQUENCE</scope>
    <source>
        <strain evidence="3">CBS 10118</strain>
    </source>
</reference>
<feature type="compositionally biased region" description="Polar residues" evidence="1">
    <location>
        <begin position="171"/>
        <end position="181"/>
    </location>
</feature>
<reference evidence="2" key="3">
    <citation type="submission" date="2014-01" db="EMBL/GenBank/DDBJ databases">
        <title>Evolution of pathogenesis and genome organization in the Tremellales.</title>
        <authorList>
            <person name="Cuomo C."/>
            <person name="Litvintseva A."/>
            <person name="Heitman J."/>
            <person name="Chen Y."/>
            <person name="Sun S."/>
            <person name="Springer D."/>
            <person name="Dromer F."/>
            <person name="Young S."/>
            <person name="Zeng Q."/>
            <person name="Chapman S."/>
            <person name="Gujja S."/>
            <person name="Saif S."/>
            <person name="Birren B."/>
        </authorList>
    </citation>
    <scope>NUCLEOTIDE SEQUENCE</scope>
    <source>
        <strain evidence="2">CBS 10118</strain>
    </source>
</reference>
<evidence type="ECO:0000313" key="3">
    <source>
        <dbReference type="EMBL" id="WVW81593.1"/>
    </source>
</evidence>
<dbReference type="AlphaFoldDB" id="A0A1B9G8V9"/>
<feature type="compositionally biased region" description="Polar residues" evidence="1">
    <location>
        <begin position="1"/>
        <end position="11"/>
    </location>
</feature>
<dbReference type="GeneID" id="30206688"/>
<dbReference type="VEuPathDB" id="FungiDB:I302_02289"/>
<dbReference type="KEGG" id="kbi:30206688"/>
<evidence type="ECO:0000313" key="4">
    <source>
        <dbReference type="Proteomes" id="UP000092730"/>
    </source>
</evidence>
<organism evidence="2">
    <name type="scientific">Kwoniella bestiolae CBS 10118</name>
    <dbReference type="NCBI Taxonomy" id="1296100"/>
    <lineage>
        <taxon>Eukaryota</taxon>
        <taxon>Fungi</taxon>
        <taxon>Dikarya</taxon>
        <taxon>Basidiomycota</taxon>
        <taxon>Agaricomycotina</taxon>
        <taxon>Tremellomycetes</taxon>
        <taxon>Tremellales</taxon>
        <taxon>Cryptococcaceae</taxon>
        <taxon>Kwoniella</taxon>
    </lineage>
</organism>
<name>A0A1B9G8V9_9TREE</name>
<reference evidence="2" key="1">
    <citation type="submission" date="2013-07" db="EMBL/GenBank/DDBJ databases">
        <title>The Genome Sequence of Cryptococcus bestiolae CBS10118.</title>
        <authorList>
            <consortium name="The Broad Institute Genome Sequencing Platform"/>
            <person name="Cuomo C."/>
            <person name="Litvintseva A."/>
            <person name="Chen Y."/>
            <person name="Heitman J."/>
            <person name="Sun S."/>
            <person name="Springer D."/>
            <person name="Dromer F."/>
            <person name="Young S.K."/>
            <person name="Zeng Q."/>
            <person name="Gargeya S."/>
            <person name="Fitzgerald M."/>
            <person name="Abouelleil A."/>
            <person name="Alvarado L."/>
            <person name="Berlin A.M."/>
            <person name="Chapman S.B."/>
            <person name="Dewar J."/>
            <person name="Goldberg J."/>
            <person name="Griggs A."/>
            <person name="Gujja S."/>
            <person name="Hansen M."/>
            <person name="Howarth C."/>
            <person name="Imamovic A."/>
            <person name="Larimer J."/>
            <person name="McCowan C."/>
            <person name="Murphy C."/>
            <person name="Pearson M."/>
            <person name="Priest M."/>
            <person name="Roberts A."/>
            <person name="Saif S."/>
            <person name="Shea T."/>
            <person name="Sykes S."/>
            <person name="Wortman J."/>
            <person name="Nusbaum C."/>
            <person name="Birren B."/>
        </authorList>
    </citation>
    <scope>NUCLEOTIDE SEQUENCE [LARGE SCALE GENOMIC DNA]</scope>
    <source>
        <strain evidence="2">CBS 10118</strain>
    </source>
</reference>
<evidence type="ECO:0000256" key="1">
    <source>
        <dbReference type="SAM" id="MobiDB-lite"/>
    </source>
</evidence>
<sequence>MPETVLQSDNLPTTSTSSPSNRKIFPIFDKNNRITSSGLISRTDDLRAMGVYILGTQLSTRVDPSGSNQDIRSIKPTFIQHVGDSPPSLSWIVFPQMPQHSAVVDTCEWEGSSSTTVLNIPTDIPEPTQRTMREWQSAHGGRNTFFCTKMQVSNLRNATWRSPKPIHHYTETPSEVQSVDEGSTKSGERHRVTYDECTLQNVNSWCEFVLNRNHPISGLSETDRAGLLPTKEEFTHMVELTDPSGELD</sequence>
<dbReference type="EMBL" id="KI894019">
    <property type="protein sequence ID" value="OCF27447.1"/>
    <property type="molecule type" value="Genomic_DNA"/>
</dbReference>
<dbReference type="EMBL" id="CP144542">
    <property type="protein sequence ID" value="WVW81593.1"/>
    <property type="molecule type" value="Genomic_DNA"/>
</dbReference>
<dbReference type="Proteomes" id="UP000092730">
    <property type="component" value="Chromosome 2"/>
</dbReference>
<proteinExistence type="predicted"/>